<accession>A0A7K1HIZ4</accession>
<proteinExistence type="predicted"/>
<reference evidence="1 2" key="1">
    <citation type="journal article" date="2019" name="Nat. Med.">
        <title>A library of human gut bacterial isolates paired with longitudinal multiomics data enables mechanistic microbiome research.</title>
        <authorList>
            <person name="Poyet M."/>
            <person name="Groussin M."/>
            <person name="Gibbons S.M."/>
            <person name="Avila-Pacheco J."/>
            <person name="Jiang X."/>
            <person name="Kearney S.M."/>
            <person name="Perrotta A.R."/>
            <person name="Berdy B."/>
            <person name="Zhao S."/>
            <person name="Lieberman T.D."/>
            <person name="Swanson P.K."/>
            <person name="Smith M."/>
            <person name="Roesemann S."/>
            <person name="Alexander J.E."/>
            <person name="Rich S.A."/>
            <person name="Livny J."/>
            <person name="Vlamakis H."/>
            <person name="Clish C."/>
            <person name="Bullock K."/>
            <person name="Deik A."/>
            <person name="Scott J."/>
            <person name="Pierce K.A."/>
            <person name="Xavier R.J."/>
            <person name="Alm E.J."/>
        </authorList>
    </citation>
    <scope>NUCLEOTIDE SEQUENCE [LARGE SCALE GENOMIC DNA]</scope>
    <source>
        <strain evidence="1 2">BIOML-A25</strain>
    </source>
</reference>
<sequence length="417" mass="47257">MNDAFFEYAGSELAVIEITAGLRQLDEEKGFSASFVDNYGYPVWNESKIIPIDSEEALVVLPVKSRHENKIPALWIFLAHDNVVSNVVLTKEMAGNSGMDWEWGFDYFTQKMYPETSSSKYHFHELDEDPLVSVSEDALQTRSGVLVTYCVDYTVEVEFQGQVASSSGTHCWNEYYSTHDFEMIDHIDHPANTTIDEIYVYNQQSWGGGGTTGTSPFGKTPEERFGRACKIGDGIMEEYKGTLISAVDYFATTPLYSDLYGILATRVTKITFQVDPLIGTPARYDGKTNTISFRTVTDIIDYNTNEELVHAAQKVMYGSKMTNDIKNFEFEAKVIQDIVSERLGFRPFRGNWGLSDPFASGYEDFIELLGAKKELTEKDLQVYFELLSDWSNPEYKGDIEFSILPILPILLMTYIVF</sequence>
<gene>
    <name evidence="1" type="ORF">GMD66_17160</name>
</gene>
<evidence type="ECO:0000313" key="2">
    <source>
        <dbReference type="Proteomes" id="UP000437446"/>
    </source>
</evidence>
<organism evidence="1 2">
    <name type="scientific">Parabacteroides merdae</name>
    <dbReference type="NCBI Taxonomy" id="46503"/>
    <lineage>
        <taxon>Bacteria</taxon>
        <taxon>Pseudomonadati</taxon>
        <taxon>Bacteroidota</taxon>
        <taxon>Bacteroidia</taxon>
        <taxon>Bacteroidales</taxon>
        <taxon>Tannerellaceae</taxon>
        <taxon>Parabacteroides</taxon>
    </lineage>
</organism>
<dbReference type="Proteomes" id="UP000437446">
    <property type="component" value="Unassembled WGS sequence"/>
</dbReference>
<name>A0A7K1HIZ4_9BACT</name>
<evidence type="ECO:0000313" key="1">
    <source>
        <dbReference type="EMBL" id="MTU30907.1"/>
    </source>
</evidence>
<protein>
    <submittedName>
        <fullName evidence="1">Uncharacterized protein</fullName>
    </submittedName>
</protein>
<dbReference type="AlphaFoldDB" id="A0A7K1HIZ4"/>
<dbReference type="EMBL" id="WNCR01000012">
    <property type="protein sequence ID" value="MTU30907.1"/>
    <property type="molecule type" value="Genomic_DNA"/>
</dbReference>
<dbReference type="RefSeq" id="WP_005646553.1">
    <property type="nucleotide sequence ID" value="NZ_JAQEXX010000011.1"/>
</dbReference>
<comment type="caution">
    <text evidence="1">The sequence shown here is derived from an EMBL/GenBank/DDBJ whole genome shotgun (WGS) entry which is preliminary data.</text>
</comment>